<evidence type="ECO:0000259" key="16">
    <source>
        <dbReference type="Pfam" id="PF00275"/>
    </source>
</evidence>
<keyword evidence="4" id="KW-0132">Cell division</keyword>
<evidence type="ECO:0000256" key="13">
    <source>
        <dbReference type="ARBA" id="ARBA00042443"/>
    </source>
</evidence>
<evidence type="ECO:0000256" key="6">
    <source>
        <dbReference type="ARBA" id="ARBA00022960"/>
    </source>
</evidence>
<name>A0A2M8L2K2_9BACT</name>
<sequence>IERVYPNRFQHIKLLNQMGAKTKFFQPEINNTLNYYHFNPESDKPEYFHGVKIYGPAKLLPTKLVVSDLRAGATSTLAALTAQGKSTIEGVEFIERGYEKLAERLKSLGADIKYIKTK</sequence>
<dbReference type="GO" id="GO:0008760">
    <property type="term" value="F:UDP-N-acetylglucosamine 1-carboxyvinyltransferase activity"/>
    <property type="evidence" value="ECO:0007669"/>
    <property type="project" value="UniProtKB-EC"/>
</dbReference>
<dbReference type="PANTHER" id="PTHR43783">
    <property type="entry name" value="UDP-N-ACETYLGLUCOSAMINE 1-CARBOXYVINYLTRANSFERASE"/>
    <property type="match status" value="1"/>
</dbReference>
<dbReference type="EC" id="2.5.1.7" evidence="11"/>
<evidence type="ECO:0000256" key="9">
    <source>
        <dbReference type="ARBA" id="ARBA00023316"/>
    </source>
</evidence>
<evidence type="ECO:0000256" key="7">
    <source>
        <dbReference type="ARBA" id="ARBA00022984"/>
    </source>
</evidence>
<comment type="catalytic activity">
    <reaction evidence="15">
        <text>phosphoenolpyruvate + UDP-N-acetyl-alpha-D-glucosamine = UDP-N-acetyl-3-O-(1-carboxyvinyl)-alpha-D-glucosamine + phosphate</text>
        <dbReference type="Rhea" id="RHEA:18681"/>
        <dbReference type="ChEBI" id="CHEBI:43474"/>
        <dbReference type="ChEBI" id="CHEBI:57705"/>
        <dbReference type="ChEBI" id="CHEBI:58702"/>
        <dbReference type="ChEBI" id="CHEBI:68483"/>
        <dbReference type="EC" id="2.5.1.7"/>
    </reaction>
</comment>
<evidence type="ECO:0000256" key="8">
    <source>
        <dbReference type="ARBA" id="ARBA00023306"/>
    </source>
</evidence>
<dbReference type="InterPro" id="IPR036968">
    <property type="entry name" value="Enolpyruvate_Tfrase_sf"/>
</dbReference>
<dbReference type="GO" id="GO:0005737">
    <property type="term" value="C:cytoplasm"/>
    <property type="evidence" value="ECO:0007669"/>
    <property type="project" value="UniProtKB-SubCell"/>
</dbReference>
<dbReference type="AlphaFoldDB" id="A0A2M8L2K2"/>
<evidence type="ECO:0000256" key="5">
    <source>
        <dbReference type="ARBA" id="ARBA00022679"/>
    </source>
</evidence>
<evidence type="ECO:0000256" key="10">
    <source>
        <dbReference type="ARBA" id="ARBA00038367"/>
    </source>
</evidence>
<evidence type="ECO:0000256" key="1">
    <source>
        <dbReference type="ARBA" id="ARBA00004496"/>
    </source>
</evidence>
<comment type="pathway">
    <text evidence="2">Cell wall biogenesis; peptidoglycan biosynthesis.</text>
</comment>
<evidence type="ECO:0000256" key="4">
    <source>
        <dbReference type="ARBA" id="ARBA00022618"/>
    </source>
</evidence>
<evidence type="ECO:0000313" key="17">
    <source>
        <dbReference type="EMBL" id="PJE67098.1"/>
    </source>
</evidence>
<keyword evidence="6" id="KW-0133">Cell shape</keyword>
<dbReference type="GO" id="GO:0071555">
    <property type="term" value="P:cell wall organization"/>
    <property type="evidence" value="ECO:0007669"/>
    <property type="project" value="UniProtKB-KW"/>
</dbReference>
<dbReference type="InterPro" id="IPR013792">
    <property type="entry name" value="RNA3'P_cycl/enolpyr_Trfase_a/b"/>
</dbReference>
<comment type="caution">
    <text evidence="17">The sequence shown here is derived from an EMBL/GenBank/DDBJ whole genome shotgun (WGS) entry which is preliminary data.</text>
</comment>
<evidence type="ECO:0000256" key="2">
    <source>
        <dbReference type="ARBA" id="ARBA00004752"/>
    </source>
</evidence>
<accession>A0A2M8L2K2</accession>
<dbReference type="Gene3D" id="3.65.10.10">
    <property type="entry name" value="Enolpyruvate transferase domain"/>
    <property type="match status" value="1"/>
</dbReference>
<dbReference type="GO" id="GO:0009252">
    <property type="term" value="P:peptidoglycan biosynthetic process"/>
    <property type="evidence" value="ECO:0007669"/>
    <property type="project" value="UniProtKB-KW"/>
</dbReference>
<feature type="non-terminal residue" evidence="17">
    <location>
        <position position="1"/>
    </location>
</feature>
<comment type="similarity">
    <text evidence="10">Belongs to the EPSP synthase family. MurA subfamily.</text>
</comment>
<comment type="subcellular location">
    <subcellularLocation>
        <location evidence="1">Cytoplasm</location>
    </subcellularLocation>
</comment>
<evidence type="ECO:0000256" key="12">
    <source>
        <dbReference type="ARBA" id="ARBA00039754"/>
    </source>
</evidence>
<reference evidence="18" key="1">
    <citation type="submission" date="2017-09" db="EMBL/GenBank/DDBJ databases">
        <title>Depth-based differentiation of microbial function through sediment-hosted aquifers and enrichment of novel symbionts in the deep terrestrial subsurface.</title>
        <authorList>
            <person name="Probst A.J."/>
            <person name="Ladd B."/>
            <person name="Jarett J.K."/>
            <person name="Geller-Mcgrath D.E."/>
            <person name="Sieber C.M.K."/>
            <person name="Emerson J.B."/>
            <person name="Anantharaman K."/>
            <person name="Thomas B.C."/>
            <person name="Malmstrom R."/>
            <person name="Stieglmeier M."/>
            <person name="Klingl A."/>
            <person name="Woyke T."/>
            <person name="Ryan C.M."/>
            <person name="Banfield J.F."/>
        </authorList>
    </citation>
    <scope>NUCLEOTIDE SEQUENCE [LARGE SCALE GENOMIC DNA]</scope>
</reference>
<dbReference type="GO" id="GO:0051301">
    <property type="term" value="P:cell division"/>
    <property type="evidence" value="ECO:0007669"/>
    <property type="project" value="UniProtKB-KW"/>
</dbReference>
<dbReference type="Proteomes" id="UP000229766">
    <property type="component" value="Unassembled WGS sequence"/>
</dbReference>
<keyword evidence="5" id="KW-0808">Transferase</keyword>
<keyword evidence="8" id="KW-0131">Cell cycle</keyword>
<keyword evidence="3" id="KW-0963">Cytoplasm</keyword>
<evidence type="ECO:0000256" key="3">
    <source>
        <dbReference type="ARBA" id="ARBA00022490"/>
    </source>
</evidence>
<dbReference type="EMBL" id="PFEI01000036">
    <property type="protein sequence ID" value="PJE67098.1"/>
    <property type="molecule type" value="Genomic_DNA"/>
</dbReference>
<evidence type="ECO:0000256" key="14">
    <source>
        <dbReference type="ARBA" id="ARBA00042842"/>
    </source>
</evidence>
<organism evidence="17 18">
    <name type="scientific">Candidatus Shapirobacteria bacterium CG10_big_fil_rev_8_21_14_0_10_36_6</name>
    <dbReference type="NCBI Taxonomy" id="1974886"/>
    <lineage>
        <taxon>Bacteria</taxon>
        <taxon>Candidatus Shapironibacteriota</taxon>
    </lineage>
</organism>
<keyword evidence="9" id="KW-0961">Cell wall biogenesis/degradation</keyword>
<dbReference type="PANTHER" id="PTHR43783:SF1">
    <property type="entry name" value="UDP-N-ACETYLGLUCOSAMINE 1-CARBOXYVINYLTRANSFERASE"/>
    <property type="match status" value="1"/>
</dbReference>
<protein>
    <recommendedName>
        <fullName evidence="12">UDP-N-acetylglucosamine 1-carboxyvinyltransferase</fullName>
        <ecNumber evidence="11">2.5.1.7</ecNumber>
    </recommendedName>
    <alternativeName>
        <fullName evidence="13">Enoylpyruvate transferase</fullName>
    </alternativeName>
    <alternativeName>
        <fullName evidence="14">UDP-N-acetylglucosamine enolpyruvyl transferase</fullName>
    </alternativeName>
</protein>
<evidence type="ECO:0000256" key="15">
    <source>
        <dbReference type="ARBA" id="ARBA00047527"/>
    </source>
</evidence>
<dbReference type="InterPro" id="IPR050068">
    <property type="entry name" value="MurA_subfamily"/>
</dbReference>
<dbReference type="GO" id="GO:0008360">
    <property type="term" value="P:regulation of cell shape"/>
    <property type="evidence" value="ECO:0007669"/>
    <property type="project" value="UniProtKB-KW"/>
</dbReference>
<gene>
    <name evidence="17" type="ORF">COU93_00605</name>
</gene>
<dbReference type="Pfam" id="PF00275">
    <property type="entry name" value="EPSP_synthase"/>
    <property type="match status" value="1"/>
</dbReference>
<keyword evidence="7" id="KW-0573">Peptidoglycan synthesis</keyword>
<dbReference type="InterPro" id="IPR001986">
    <property type="entry name" value="Enolpyruvate_Tfrase_dom"/>
</dbReference>
<feature type="domain" description="Enolpyruvate transferase" evidence="16">
    <location>
        <begin position="5"/>
        <end position="105"/>
    </location>
</feature>
<evidence type="ECO:0000313" key="18">
    <source>
        <dbReference type="Proteomes" id="UP000229766"/>
    </source>
</evidence>
<proteinExistence type="inferred from homology"/>
<dbReference type="SUPFAM" id="SSF55205">
    <property type="entry name" value="EPT/RTPC-like"/>
    <property type="match status" value="1"/>
</dbReference>
<evidence type="ECO:0000256" key="11">
    <source>
        <dbReference type="ARBA" id="ARBA00039108"/>
    </source>
</evidence>